<dbReference type="InterPro" id="IPR027417">
    <property type="entry name" value="P-loop_NTPase"/>
</dbReference>
<feature type="compositionally biased region" description="Acidic residues" evidence="10">
    <location>
        <begin position="101"/>
        <end position="130"/>
    </location>
</feature>
<dbReference type="InterPro" id="IPR053940">
    <property type="entry name" value="UTP25_NTPase-like"/>
</dbReference>
<evidence type="ECO:0000256" key="5">
    <source>
        <dbReference type="ARBA" id="ARBA00022517"/>
    </source>
</evidence>
<feature type="domain" description="UTP25 NTP hydrolase-like" evidence="12">
    <location>
        <begin position="239"/>
        <end position="493"/>
    </location>
</feature>
<comment type="subcellular location">
    <subcellularLocation>
        <location evidence="2 9">Nucleus</location>
        <location evidence="2 9">Nucleolus</location>
    </subcellularLocation>
</comment>
<dbReference type="RefSeq" id="XP_017987516.1">
    <property type="nucleotide sequence ID" value="XM_018131906.1"/>
</dbReference>
<feature type="compositionally biased region" description="Basic and acidic residues" evidence="10">
    <location>
        <begin position="39"/>
        <end position="69"/>
    </location>
</feature>
<dbReference type="GO" id="GO:0034511">
    <property type="term" value="F:U3 snoRNA binding"/>
    <property type="evidence" value="ECO:0007669"/>
    <property type="project" value="InterPro"/>
</dbReference>
<evidence type="ECO:0000256" key="7">
    <source>
        <dbReference type="ARBA" id="ARBA00023242"/>
    </source>
</evidence>
<keyword evidence="6 9" id="KW-0698">rRNA processing</keyword>
<dbReference type="Proteomes" id="UP000243052">
    <property type="component" value="Chromosome iv"/>
</dbReference>
<dbReference type="PANTHER" id="PTHR12933:SF0">
    <property type="entry name" value="U3 SMALL NUCLEOLAR RNA-ASSOCIATED PROTEIN 25 HOMOLOG"/>
    <property type="match status" value="1"/>
</dbReference>
<comment type="similarity">
    <text evidence="3 9">Belongs to the UTP25 family.</text>
</comment>
<organism evidence="13 14">
    <name type="scientific">Eremothecium sinecaudum</name>
    <dbReference type="NCBI Taxonomy" id="45286"/>
    <lineage>
        <taxon>Eukaryota</taxon>
        <taxon>Fungi</taxon>
        <taxon>Dikarya</taxon>
        <taxon>Ascomycota</taxon>
        <taxon>Saccharomycotina</taxon>
        <taxon>Saccharomycetes</taxon>
        <taxon>Saccharomycetales</taxon>
        <taxon>Saccharomycetaceae</taxon>
        <taxon>Eremothecium</taxon>
    </lineage>
</organism>
<feature type="compositionally biased region" description="Basic residues" evidence="10">
    <location>
        <begin position="1"/>
        <end position="10"/>
    </location>
</feature>
<evidence type="ECO:0000256" key="9">
    <source>
        <dbReference type="RuleBase" id="RU365070"/>
    </source>
</evidence>
<dbReference type="Pfam" id="PF06862">
    <property type="entry name" value="Utp25_C"/>
    <property type="match status" value="1"/>
</dbReference>
<dbReference type="GO" id="GO:0032040">
    <property type="term" value="C:small-subunit processome"/>
    <property type="evidence" value="ECO:0007669"/>
    <property type="project" value="TreeGrafter"/>
</dbReference>
<keyword evidence="5 9" id="KW-0690">Ribosome biogenesis</keyword>
<evidence type="ECO:0000259" key="11">
    <source>
        <dbReference type="Pfam" id="PF06862"/>
    </source>
</evidence>
<evidence type="ECO:0000256" key="10">
    <source>
        <dbReference type="SAM" id="MobiDB-lite"/>
    </source>
</evidence>
<evidence type="ECO:0000259" key="12">
    <source>
        <dbReference type="Pfam" id="PF22916"/>
    </source>
</evidence>
<evidence type="ECO:0000313" key="14">
    <source>
        <dbReference type="Proteomes" id="UP000243052"/>
    </source>
</evidence>
<dbReference type="GO" id="GO:0000462">
    <property type="term" value="P:maturation of SSU-rRNA from tricistronic rRNA transcript (SSU-rRNA, 5.8S rRNA, LSU-rRNA)"/>
    <property type="evidence" value="ECO:0007669"/>
    <property type="project" value="TreeGrafter"/>
</dbReference>
<sequence length="698" mass="81410">MDSKKGRKQLRNITRAGGKDRSQFVQKNEDLSGQNTNKDVGDEHRKTRDLKHEDSEEESSKAADHKEEVYSAFLTLLKAEHGDSDRKSKKRKVVLKKEEARAEEEDSEESEASEESEEEDGAEEVEIDSEDEEDAFEMHFNRVEEATVNEIDKAFKNGQIKYKSVKLPSSSENEEVIYSKPVISGRDGSEAPIASPQRKQSLQGYFIKQKLKLHNNLMNNGDGSLSALQKNLVDPMFQYQDILYEYENYKQEAEYRDLYSLHVLNHVYKTRDRILKNNQRLQENDEQEHLDQGFTRPKVLVVVPSREVAYDVVNRIVKKSGIDQVDKKSKFVDQFHEDVLPPPTKPKSFQHIFKGNTNDFFILGLKFTRKAIKLYSNFYQSDIIICSPLGIQLILENTDKKKRQDDFLSSIEVMIIDQLHSIEFQNTSHVNTIYKHLNKIPDQQRDADFSRIRMWYINDQAWLFRQTMVFTRYHSPFGNSLINGKCRNIAGRIKNVRKILPEKSAINQLGLKVRQIFQRFDMLDGKALDQPNYRFKFFTSVIVPTITKSTGYENGILLYIPDYTDYVRVRNYLKEKTKILFGELNEYCDQKRLTSNRALFVQNRVDVMLYTERLHHFRRYELKGVKSVIFYQPPSNPEFYQEIVRYIGKSAFLGQADLNISTVRCLYSKLDSLALEKIAGTKRTAVLTHGQNDIYEFK</sequence>
<comment type="subunit">
    <text evidence="9">Component of the ribosomal small subunit (SSU) processome composed of at least 40 protein subunits and snoRNA U3.</text>
</comment>
<keyword evidence="14" id="KW-1185">Reference proteome</keyword>
<dbReference type="InterPro" id="IPR053939">
    <property type="entry name" value="UTP25_C"/>
</dbReference>
<dbReference type="Pfam" id="PF22916">
    <property type="entry name" value="UTP25_NTPase-like"/>
    <property type="match status" value="1"/>
</dbReference>
<dbReference type="OrthoDB" id="10264378at2759"/>
<comment type="function">
    <text evidence="1 9">DEAD-box RNA helicase-like protein required for pre-18S rRNA processing, specifically at sites A0, A1, and A2.</text>
</comment>
<feature type="region of interest" description="Disordered" evidence="10">
    <location>
        <begin position="1"/>
        <end position="130"/>
    </location>
</feature>
<dbReference type="InterPro" id="IPR010678">
    <property type="entry name" value="UTP25"/>
</dbReference>
<evidence type="ECO:0000256" key="8">
    <source>
        <dbReference type="ARBA" id="ARBA00023274"/>
    </source>
</evidence>
<name>A0A120K261_9SACH</name>
<dbReference type="GO" id="GO:0019843">
    <property type="term" value="F:rRNA binding"/>
    <property type="evidence" value="ECO:0007669"/>
    <property type="project" value="TreeGrafter"/>
</dbReference>
<keyword evidence="8 9" id="KW-0687">Ribonucleoprotein</keyword>
<feature type="compositionally biased region" description="Basic and acidic residues" evidence="10">
    <location>
        <begin position="17"/>
        <end position="30"/>
    </location>
</feature>
<evidence type="ECO:0000256" key="1">
    <source>
        <dbReference type="ARBA" id="ARBA00002883"/>
    </source>
</evidence>
<dbReference type="EMBL" id="CP014244">
    <property type="protein sequence ID" value="AMD20520.1"/>
    <property type="molecule type" value="Genomic_DNA"/>
</dbReference>
<feature type="domain" description="UTP25 C-terminal" evidence="11">
    <location>
        <begin position="506"/>
        <end position="697"/>
    </location>
</feature>
<evidence type="ECO:0000313" key="13">
    <source>
        <dbReference type="EMBL" id="AMD20520.1"/>
    </source>
</evidence>
<proteinExistence type="inferred from homology"/>
<protein>
    <recommendedName>
        <fullName evidence="4 9">U3 small nucleolar RNA-associated protein 25</fullName>
        <shortName evidence="9">U3 snoRNA-associated protein 25</shortName>
    </recommendedName>
</protein>
<dbReference type="PANTHER" id="PTHR12933">
    <property type="entry name" value="ORF PROTEIN-RELATED"/>
    <property type="match status" value="1"/>
</dbReference>
<keyword evidence="7 9" id="KW-0539">Nucleus</keyword>
<evidence type="ECO:0000256" key="2">
    <source>
        <dbReference type="ARBA" id="ARBA00004604"/>
    </source>
</evidence>
<evidence type="ECO:0000256" key="6">
    <source>
        <dbReference type="ARBA" id="ARBA00022552"/>
    </source>
</evidence>
<dbReference type="AlphaFoldDB" id="A0A120K261"/>
<gene>
    <name evidence="13" type="ORF">AW171_hschr42415</name>
</gene>
<dbReference type="GeneID" id="28723768"/>
<dbReference type="Gene3D" id="3.40.50.300">
    <property type="entry name" value="P-loop containing nucleotide triphosphate hydrolases"/>
    <property type="match status" value="1"/>
</dbReference>
<dbReference type="STRING" id="45286.A0A120K261"/>
<accession>A0A120K261</accession>
<reference evidence="13 14" key="1">
    <citation type="submission" date="2016-01" db="EMBL/GenBank/DDBJ databases">
        <title>Genome sequence of the yeast Holleya sinecauda.</title>
        <authorList>
            <person name="Dietrich F.S."/>
        </authorList>
    </citation>
    <scope>NUCLEOTIDE SEQUENCE [LARGE SCALE GENOMIC DNA]</scope>
    <source>
        <strain evidence="13 14">ATCC 58844</strain>
    </source>
</reference>
<evidence type="ECO:0000256" key="4">
    <source>
        <dbReference type="ARBA" id="ARBA00015422"/>
    </source>
</evidence>
<evidence type="ECO:0000256" key="3">
    <source>
        <dbReference type="ARBA" id="ARBA00009223"/>
    </source>
</evidence>